<sequence>MDFFVSEIFKQIYRTEAYDSANADAADIKYKKQGNSDRLEHRQIIEELKVKTNGKSEKKYDNLKVDWNQSNIPLIGGSSLHEAHEPGVVMMARMIVKPAFISICEQLGLTEKCSRVESSGQILSLRKRRWENITEWVKRDPDLDNDLRVIADIAATTGGLVDQIGFTGITHWLGFHEYNVPETIAQTKNLIRFMEMAPPSSPALGTYWEILTAAQNMPLSLTASQRQHIRTLYSDYLQDSKKLLDHLQQKLFGNQPFKPSRSEIDDVLEMLLSGYESHSLSRAIIDELGWYGSEPGQTASDEYLQQVMVTAILLDLHPEIGEETSGKHVAGYDIYSPENVEKSLSTVHSELERHLIDNLKVSSATAPLASHLLLAGIAPEFLVKDLPESLLLGSIDWVTLRRAVALAELNAPGSSRLMTYSQILEFVEIDPVNKQLELLHSLTTLDPILDWALINGIVSADAVNQPDTNTSAKAVLAYEQYIAVYAHTAHVLSTPLPTRKDVALEVLKTFVPECDFLEKEIIFHKNVHSDSKFNLLLPGALLDNLLFSDSSYLAMSLVELYMSHDLVSDTWDRANATSIYKTFPKLSTLHPVKEVFSDNFDTLYNDFKNAFVENIKLFLSSVPYEDRVSFQCGDVSFYTIRHSVAVENNSSANSVGLSHIGTQRPVLMENQRDKDAATGRYGVVMCSYYQGKVSCYEVFTLQRQYRKNNDLARLIVESGTYHAPSRLAFTGNPQAYSKPVTPLNLPIDVECYTLGVAPREGISSTAVIEKLGVLPTAAPSDKSQRSAYQSYHHNKQLGAIARFIETHRPLATYEELKHQAWGQTKLELEREQINKGRQIAFNILVPFKACIEDILSDDTERQSEGALACTLEAATLIFVVIAAAGKIASIATKSISAASKAASMARVGLTLGVSVLNPLDGVPQLLYGGAKLLKRGALRLGKYGLEAMDTATFQLRRLTGSAQSYDLIKAANRTDTVRGTIRTLGDSGSDVVVWATRENNQFYALNTTYRDLRGGILKEFRISDDLLHVPLLGKVVPKSYAKTIIASGIPIGNRKVDFAIEALNKSVIDSDSKFLLKAFFGSDSNDVTEWFLNGLNSIKEDYKKLSTRNIAIESLGDKNVMGGLYTNRYKAWQAATTADGVHEKFIQFDPASLNNYYRHSKYDNSRIGDLMNHELSHGRQGTQDFIYADISHIDKGNPGSTEISQLLNLGKGPDFVDFSGTNRFRGADLNKLRNPPIGEDAGTIWSFLDEAPGMLNADSQSTVISLLSQAKTNPPAFRKNLRALREALNQANGKRITGPVRLGLGQGA</sequence>
<evidence type="ECO:0000313" key="2">
    <source>
        <dbReference type="Proteomes" id="UP000286071"/>
    </source>
</evidence>
<name>A0A423H988_9PSED</name>
<proteinExistence type="predicted"/>
<organism evidence="1 2">
    <name type="scientific">Pseudomonas brassicacearum</name>
    <dbReference type="NCBI Taxonomy" id="930166"/>
    <lineage>
        <taxon>Bacteria</taxon>
        <taxon>Pseudomonadati</taxon>
        <taxon>Pseudomonadota</taxon>
        <taxon>Gammaproteobacteria</taxon>
        <taxon>Pseudomonadales</taxon>
        <taxon>Pseudomonadaceae</taxon>
        <taxon>Pseudomonas</taxon>
    </lineage>
</organism>
<gene>
    <name evidence="1" type="ORF">BK659_07585</name>
</gene>
<evidence type="ECO:0000313" key="1">
    <source>
        <dbReference type="EMBL" id="RON09775.1"/>
    </source>
</evidence>
<protein>
    <submittedName>
        <fullName evidence="1">Uncharacterized protein</fullName>
    </submittedName>
</protein>
<dbReference type="EMBL" id="MOBJ01000006">
    <property type="protein sequence ID" value="RON09775.1"/>
    <property type="molecule type" value="Genomic_DNA"/>
</dbReference>
<reference evidence="1 2" key="1">
    <citation type="submission" date="2016-10" db="EMBL/GenBank/DDBJ databases">
        <title>Comparative genome analysis of multiple Pseudomonas spp. focuses on biocontrol and plant growth promoting traits.</title>
        <authorList>
            <person name="Tao X.-Y."/>
            <person name="Taylor C.G."/>
        </authorList>
    </citation>
    <scope>NUCLEOTIDE SEQUENCE [LARGE SCALE GENOMIC DNA]</scope>
    <source>
        <strain evidence="1 2">48H11</strain>
    </source>
</reference>
<dbReference type="Proteomes" id="UP000286071">
    <property type="component" value="Unassembled WGS sequence"/>
</dbReference>
<comment type="caution">
    <text evidence="1">The sequence shown here is derived from an EMBL/GenBank/DDBJ whole genome shotgun (WGS) entry which is preliminary data.</text>
</comment>
<accession>A0A423H988</accession>